<accession>A0A9Q9CKE1</accession>
<dbReference type="Pfam" id="PF13476">
    <property type="entry name" value="AAA_23"/>
    <property type="match status" value="1"/>
</dbReference>
<feature type="coiled-coil region" evidence="4">
    <location>
        <begin position="409"/>
        <end position="439"/>
    </location>
</feature>
<feature type="domain" description="Rad50/SbcC-type AAA" evidence="5">
    <location>
        <begin position="5"/>
        <end position="217"/>
    </location>
</feature>
<evidence type="ECO:0000256" key="3">
    <source>
        <dbReference type="ARBA" id="ARBA00013368"/>
    </source>
</evidence>
<evidence type="ECO:0000256" key="2">
    <source>
        <dbReference type="ARBA" id="ARBA00011322"/>
    </source>
</evidence>
<dbReference type="Pfam" id="PF13558">
    <property type="entry name" value="SbcC_Walker_B"/>
    <property type="match status" value="1"/>
</dbReference>
<dbReference type="AlphaFoldDB" id="A0A9Q9CKE1"/>
<proteinExistence type="inferred from homology"/>
<dbReference type="RefSeq" id="WP_212725006.1">
    <property type="nucleotide sequence ID" value="NZ_CP071250.1"/>
</dbReference>
<dbReference type="Proteomes" id="UP001058072">
    <property type="component" value="Chromosome"/>
</dbReference>
<feature type="coiled-coil region" evidence="4">
    <location>
        <begin position="544"/>
        <end position="571"/>
    </location>
</feature>
<dbReference type="PANTHER" id="PTHR32114">
    <property type="entry name" value="ABC TRANSPORTER ABCH.3"/>
    <property type="match status" value="1"/>
</dbReference>
<dbReference type="PANTHER" id="PTHR32114:SF2">
    <property type="entry name" value="ABC TRANSPORTER ABCH.3"/>
    <property type="match status" value="1"/>
</dbReference>
<comment type="similarity">
    <text evidence="1">Belongs to the SMC family. SbcC subfamily.</text>
</comment>
<evidence type="ECO:0000259" key="5">
    <source>
        <dbReference type="Pfam" id="PF13476"/>
    </source>
</evidence>
<evidence type="ECO:0000256" key="4">
    <source>
        <dbReference type="SAM" id="Coils"/>
    </source>
</evidence>
<name>A0A9Q9CKE1_9FIRM</name>
<evidence type="ECO:0000256" key="1">
    <source>
        <dbReference type="ARBA" id="ARBA00006930"/>
    </source>
</evidence>
<reference evidence="6" key="1">
    <citation type="submission" date="2021-03" db="EMBL/GenBank/DDBJ databases">
        <title>Comparative Genomics and Metabolomics in the genus Turicibacter.</title>
        <authorList>
            <person name="Maki J."/>
            <person name="Looft T."/>
        </authorList>
    </citation>
    <scope>NUCLEOTIDE SEQUENCE</scope>
    <source>
        <strain evidence="6">ISU324</strain>
    </source>
</reference>
<dbReference type="GO" id="GO:0016887">
    <property type="term" value="F:ATP hydrolysis activity"/>
    <property type="evidence" value="ECO:0007669"/>
    <property type="project" value="InterPro"/>
</dbReference>
<dbReference type="InterPro" id="IPR027417">
    <property type="entry name" value="P-loop_NTPase"/>
</dbReference>
<keyword evidence="4" id="KW-0175">Coiled coil</keyword>
<comment type="subunit">
    <text evidence="2">Heterodimer of SbcC and SbcD.</text>
</comment>
<dbReference type="EMBL" id="CP071250">
    <property type="protein sequence ID" value="UUF07989.1"/>
    <property type="molecule type" value="Genomic_DNA"/>
</dbReference>
<sequence>MKPLSLKITAFGPYAKQTTLNFKEDLDGQDIFVVTGPTGAGKTTIFDAICYALYGETSGGSRTGKELRSDFAKDSELKTEVEFSFRVKDKTYQITRAPQQLQKKKRGDGFREVPATVELLEVGSEQAPITKDGEVKEQIQQIIGLKVEQFRKIVMIPQGDFKEFLVANTTNKEEILRKIFGTDFYKTIQEQLTQQANALKLEVADTQKSIQAELKLIKTDEEHVIELEQPLTNVLAIAKDQQAVWKASANMLTEMSNRLDEMIQEHRTHHEAGMRLNEKFTQYEQVIQTLEQLNHYQASISEREKQIQEAKSAQGLINLENECLKYQVLKQETATKQEQLTQSLKDCETEFILVEKCYTAIESLRQEIASLIQSKSDLARYIEGVTHLEQKCQLLESLKKSGQTLKTELEVEEGRLIVLRQEVSRLEQLTLQLATFKDQQHTLNLKQLKLNEDFEYVQSLVNRLHSYEKTTNLIETQQIYYQQLMSDATTQRHAYEHQAELFINAAAIRLANELKVGQACPVCGSLDHPNPRRSDEKILSKNELDQFRFDVESLENKVRQVQQELTVLQTTQSEEQRSLNELVQTLQGRHVVSSDFILNQEVADQLSEALRKETHELVQLIEKVHLDVERLENEIQRLTQLKLEIEPLEQQIDQKQGVLQEQRDRYKAEQRSKKDLEESIPENYRSLEVLNQMMSEVELRKVELEQNISSSEADYQRVTTQIAGLKAAIEEVNQQLAYYIEQFEQSNEAFFEQIQTYFESVERYEEAKQWIELLAQLEQQVQNYYQELHTATKMQEMLQEELKGKDRVDLSVLEEMMAELDRRKAEITKDRATLMANLEQNEMILNSVTKKYQTIQKREQEYAIVGELDSLANGRSGGKMSFETYVLSSYFDEVLAAANARLQKMTSRRYYLLRREEVKGVGRKGLDLDVYDSHTCNNRPVNTLSGGESFKASLALALGLSDTVQQNSGGIQLDTMFIDEGFGTLDSESLDQAIDILMELQDHGRLIGVISHVNELKERIPAKLVVETDGAGSQAYFRK</sequence>
<feature type="coiled-coil region" evidence="4">
    <location>
        <begin position="767"/>
        <end position="837"/>
    </location>
</feature>
<feature type="coiled-coil region" evidence="4">
    <location>
        <begin position="603"/>
        <end position="742"/>
    </location>
</feature>
<protein>
    <recommendedName>
        <fullName evidence="3">Nuclease SbcCD subunit C</fullName>
    </recommendedName>
</protein>
<dbReference type="InterPro" id="IPR038729">
    <property type="entry name" value="Rad50/SbcC_AAA"/>
</dbReference>
<gene>
    <name evidence="6" type="ORF">J0J70_10250</name>
</gene>
<dbReference type="SUPFAM" id="SSF52540">
    <property type="entry name" value="P-loop containing nucleoside triphosphate hydrolases"/>
    <property type="match status" value="1"/>
</dbReference>
<evidence type="ECO:0000313" key="6">
    <source>
        <dbReference type="EMBL" id="UUF07989.1"/>
    </source>
</evidence>
<dbReference type="Gene3D" id="3.40.50.300">
    <property type="entry name" value="P-loop containing nucleotide triphosphate hydrolases"/>
    <property type="match status" value="2"/>
</dbReference>
<dbReference type="GO" id="GO:0006302">
    <property type="term" value="P:double-strand break repair"/>
    <property type="evidence" value="ECO:0007669"/>
    <property type="project" value="InterPro"/>
</dbReference>
<evidence type="ECO:0000313" key="7">
    <source>
        <dbReference type="Proteomes" id="UP001058072"/>
    </source>
</evidence>
<organism evidence="6 7">
    <name type="scientific">Turicibacter bilis</name>
    <dbReference type="NCBI Taxonomy" id="2735723"/>
    <lineage>
        <taxon>Bacteria</taxon>
        <taxon>Bacillati</taxon>
        <taxon>Bacillota</taxon>
        <taxon>Erysipelotrichia</taxon>
        <taxon>Erysipelotrichales</taxon>
        <taxon>Turicibacteraceae</taxon>
        <taxon>Turicibacter</taxon>
    </lineage>
</organism>